<proteinExistence type="predicted"/>
<feature type="compositionally biased region" description="Pro residues" evidence="5">
    <location>
        <begin position="141"/>
        <end position="159"/>
    </location>
</feature>
<dbReference type="GO" id="GO:0031902">
    <property type="term" value="C:late endosome membrane"/>
    <property type="evidence" value="ECO:0007669"/>
    <property type="project" value="TreeGrafter"/>
</dbReference>
<feature type="region of interest" description="Disordered" evidence="5">
    <location>
        <begin position="1"/>
        <end position="178"/>
    </location>
</feature>
<dbReference type="Gene3D" id="3.30.40.10">
    <property type="entry name" value="Zinc/RING finger domain, C3HC4 (zinc finger)"/>
    <property type="match status" value="1"/>
</dbReference>
<dbReference type="Proteomes" id="UP000594261">
    <property type="component" value="Chromosome 2"/>
</dbReference>
<dbReference type="PANTHER" id="PTHR46977:SF1">
    <property type="entry name" value="PROTEIN FREE1"/>
    <property type="match status" value="1"/>
</dbReference>
<evidence type="ECO:0000256" key="3">
    <source>
        <dbReference type="ARBA" id="ARBA00022833"/>
    </source>
</evidence>
<evidence type="ECO:0000256" key="1">
    <source>
        <dbReference type="ARBA" id="ARBA00022723"/>
    </source>
</evidence>
<feature type="compositionally biased region" description="Low complexity" evidence="5">
    <location>
        <begin position="36"/>
        <end position="65"/>
    </location>
</feature>
<sequence length="814" mass="90237">MQQGDYGSAPYYQQYSHFPNPNPNPNPNPSDPLPNPYASAPPFTSTYSSSSSAADYSAYPSTYPPFSQNPDPIPAPIPTPTAPSYNTSASLPNLNSPSFNSPPQQSSFPPFDSHVPYQPPNQPQSQPPPPPYYPPFDHHQAPPPSYAPPQNPIPNPNPNPIYSAAPYGQVNSSVPPVYDNPVKFDHAGGYFDDRYGGFGRSRSDLGSDPYGKRSEESPRYDSIRDDGAYAYEGGKVEPYGARGTAPKSSTWAPTFDDYGRSIGFGSGKDSTVTSNSSKIVRAVPKAETQQDVKSGVQKFRVKLLPESLGQNTMDVLCQIGLDGIRMLDPSTSRTLRIYPLENITRCEVSDSSTLAIWSKSSVDIEPRRIRLQSNSYTTNTLLDTVTAATVQIKEMGGRSRPADSFKTNEQPTDKKKGFGDWMNIIKPGNEEKDHWVPDEAVSKCTGCGTDFSAFVRKHHCRNCGDIFCDKCTHGRIALTADENAQPVRVCDRCMLPVKLLEKICWRIYVPCLSVLGQGLDFFFPHLRNDGPVKNGGLGISCLRRFNSALLAKWLWRYGLENDALWRRVIGVKYGNEWGGWCTISVSGAYGVCLWKIIRSGWWNFSKFIRYEVGDGTRVKFWDDVWCRDLPLKEAFPNLYNMSRTRDVSVSEVMCFANGRVSWDIQFRRLVNDQESQSLDSFMVLIYSTKVRGVGFDNLCWKLASSRGFKAEVTQRLSNAKEAASKPAAALQSHEDLAKKLQGGPVTTLDSVELPEEMEKNRRASSVSKSDGSGRRMKEVACPICTVHLQVQVPSSGSETIECGVCQHPFLVSAH</sequence>
<feature type="compositionally biased region" description="Low complexity" evidence="5">
    <location>
        <begin position="90"/>
        <end position="111"/>
    </location>
</feature>
<dbReference type="GO" id="GO:0036258">
    <property type="term" value="P:multivesicular body assembly"/>
    <property type="evidence" value="ECO:0007669"/>
    <property type="project" value="InterPro"/>
</dbReference>
<dbReference type="InterPro" id="IPR017455">
    <property type="entry name" value="Znf_FYVE-rel"/>
</dbReference>
<name>A0A7N2KSV1_QUELO</name>
<accession>A0A7N2KSV1</accession>
<dbReference type="Gramene" id="QL02p012254:mrna">
    <property type="protein sequence ID" value="QL02p012254:mrna"/>
    <property type="gene ID" value="QL02p012254"/>
</dbReference>
<evidence type="ECO:0000256" key="4">
    <source>
        <dbReference type="PROSITE-ProRule" id="PRU00091"/>
    </source>
</evidence>
<feature type="region of interest" description="Disordered" evidence="5">
    <location>
        <begin position="200"/>
        <end position="225"/>
    </location>
</feature>
<dbReference type="PRINTS" id="PR01217">
    <property type="entry name" value="PRICHEXTENSN"/>
</dbReference>
<dbReference type="SMART" id="SM00064">
    <property type="entry name" value="FYVE"/>
    <property type="match status" value="1"/>
</dbReference>
<reference evidence="7" key="2">
    <citation type="submission" date="2021-01" db="UniProtKB">
        <authorList>
            <consortium name="EnsemblPlants"/>
        </authorList>
    </citation>
    <scope>IDENTIFICATION</scope>
</reference>
<evidence type="ECO:0000256" key="2">
    <source>
        <dbReference type="ARBA" id="ARBA00022771"/>
    </source>
</evidence>
<keyword evidence="1" id="KW-0479">Metal-binding</keyword>
<dbReference type="FunFam" id="3.30.40.10:FF:000312">
    <property type="entry name" value="Zinc finger, FYVE-type, endofin"/>
    <property type="match status" value="1"/>
</dbReference>
<keyword evidence="3" id="KW-0862">Zinc</keyword>
<dbReference type="InterPro" id="IPR011011">
    <property type="entry name" value="Znf_FYVE_PHD"/>
</dbReference>
<dbReference type="Pfam" id="PF01363">
    <property type="entry name" value="FYVE"/>
    <property type="match status" value="1"/>
</dbReference>
<protein>
    <recommendedName>
        <fullName evidence="6">FYVE-type domain-containing protein</fullName>
    </recommendedName>
</protein>
<organism evidence="7 8">
    <name type="scientific">Quercus lobata</name>
    <name type="common">Valley oak</name>
    <dbReference type="NCBI Taxonomy" id="97700"/>
    <lineage>
        <taxon>Eukaryota</taxon>
        <taxon>Viridiplantae</taxon>
        <taxon>Streptophyta</taxon>
        <taxon>Embryophyta</taxon>
        <taxon>Tracheophyta</taxon>
        <taxon>Spermatophyta</taxon>
        <taxon>Magnoliopsida</taxon>
        <taxon>eudicotyledons</taxon>
        <taxon>Gunneridae</taxon>
        <taxon>Pentapetalae</taxon>
        <taxon>rosids</taxon>
        <taxon>fabids</taxon>
        <taxon>Fagales</taxon>
        <taxon>Fagaceae</taxon>
        <taxon>Quercus</taxon>
    </lineage>
</organism>
<feature type="region of interest" description="Disordered" evidence="5">
    <location>
        <begin position="748"/>
        <end position="773"/>
    </location>
</feature>
<feature type="compositionally biased region" description="Pro residues" evidence="5">
    <location>
        <begin position="20"/>
        <end position="35"/>
    </location>
</feature>
<dbReference type="InterPro" id="IPR000306">
    <property type="entry name" value="Znf_FYVE"/>
</dbReference>
<evidence type="ECO:0000259" key="6">
    <source>
        <dbReference type="PROSITE" id="PS50178"/>
    </source>
</evidence>
<dbReference type="InParanoid" id="A0A7N2KSV1"/>
<dbReference type="GO" id="GO:0000813">
    <property type="term" value="C:ESCRT I complex"/>
    <property type="evidence" value="ECO:0007669"/>
    <property type="project" value="TreeGrafter"/>
</dbReference>
<keyword evidence="2 4" id="KW-0863">Zinc-finger</keyword>
<feature type="compositionally biased region" description="Polar residues" evidence="5">
    <location>
        <begin position="1"/>
        <end position="17"/>
    </location>
</feature>
<reference evidence="8" key="1">
    <citation type="journal article" date="2016" name="G3 (Bethesda)">
        <title>First Draft Assembly and Annotation of the Genome of a California Endemic Oak Quercus lobata Nee (Fagaceae).</title>
        <authorList>
            <person name="Sork V.L."/>
            <person name="Fitz-Gibbon S.T."/>
            <person name="Puiu D."/>
            <person name="Crepeau M."/>
            <person name="Gugger P.F."/>
            <person name="Sherman R."/>
            <person name="Stevens K."/>
            <person name="Langley C.H."/>
            <person name="Pellegrini M."/>
            <person name="Salzberg S.L."/>
        </authorList>
    </citation>
    <scope>NUCLEOTIDE SEQUENCE [LARGE SCALE GENOMIC DNA]</scope>
    <source>
        <strain evidence="8">cv. SW786</strain>
    </source>
</reference>
<dbReference type="GO" id="GO:0043130">
    <property type="term" value="F:ubiquitin binding"/>
    <property type="evidence" value="ECO:0007669"/>
    <property type="project" value="InterPro"/>
</dbReference>
<dbReference type="SUPFAM" id="SSF57903">
    <property type="entry name" value="FYVE/PHD zinc finger"/>
    <property type="match status" value="1"/>
</dbReference>
<keyword evidence="8" id="KW-1185">Reference proteome</keyword>
<dbReference type="InterPro" id="IPR013083">
    <property type="entry name" value="Znf_RING/FYVE/PHD"/>
</dbReference>
<dbReference type="GO" id="GO:0070676">
    <property type="term" value="P:intralumenal vesicle formation"/>
    <property type="evidence" value="ECO:0007669"/>
    <property type="project" value="TreeGrafter"/>
</dbReference>
<dbReference type="CDD" id="cd15730">
    <property type="entry name" value="FYVE_EEA1"/>
    <property type="match status" value="1"/>
</dbReference>
<feature type="domain" description="FYVE-type" evidence="6">
    <location>
        <begin position="438"/>
        <end position="498"/>
    </location>
</feature>
<dbReference type="AlphaFoldDB" id="A0A7N2KSV1"/>
<dbReference type="OMA" id="ESNPSYQ"/>
<feature type="compositionally biased region" description="Pro residues" evidence="5">
    <location>
        <begin position="117"/>
        <end position="134"/>
    </location>
</feature>
<dbReference type="InterPro" id="IPR045893">
    <property type="entry name" value="FREE1"/>
</dbReference>
<dbReference type="GO" id="GO:0008270">
    <property type="term" value="F:zinc ion binding"/>
    <property type="evidence" value="ECO:0007669"/>
    <property type="project" value="UniProtKB-KW"/>
</dbReference>
<evidence type="ECO:0000313" key="7">
    <source>
        <dbReference type="EnsemblPlants" id="QL02p012254:mrna"/>
    </source>
</evidence>
<dbReference type="PROSITE" id="PS50178">
    <property type="entry name" value="ZF_FYVE"/>
    <property type="match status" value="1"/>
</dbReference>
<dbReference type="FunCoup" id="A0A7N2KSV1">
    <property type="interactions" value="3332"/>
</dbReference>
<evidence type="ECO:0000256" key="5">
    <source>
        <dbReference type="SAM" id="MobiDB-lite"/>
    </source>
</evidence>
<dbReference type="EnsemblPlants" id="QL02p012254:mrna">
    <property type="protein sequence ID" value="QL02p012254:mrna"/>
    <property type="gene ID" value="QL02p012254"/>
</dbReference>
<dbReference type="PANTHER" id="PTHR46977">
    <property type="entry name" value="PROTEIN FREE1"/>
    <property type="match status" value="1"/>
</dbReference>
<feature type="compositionally biased region" description="Pro residues" evidence="5">
    <location>
        <begin position="71"/>
        <end position="81"/>
    </location>
</feature>
<evidence type="ECO:0000313" key="8">
    <source>
        <dbReference type="Proteomes" id="UP000594261"/>
    </source>
</evidence>